<sequence length="55" mass="6572">MIKEQNLWWISPELIKENKYYRKYQESKVKLEVTLPASLEPLSLNFLFGSRQVGK</sequence>
<dbReference type="Proteomes" id="UP000006818">
    <property type="component" value="Chromosome"/>
</dbReference>
<dbReference type="EMBL" id="CP001404">
    <property type="protein sequence ID" value="ACP49531.1"/>
    <property type="molecule type" value="Genomic_DNA"/>
</dbReference>
<organism evidence="1 2">
    <name type="scientific">Saccharolobus islandicus (strain Y.N.15.51 / Yellowstone #2)</name>
    <name type="common">Sulfolobus islandicus</name>
    <dbReference type="NCBI Taxonomy" id="419942"/>
    <lineage>
        <taxon>Archaea</taxon>
        <taxon>Thermoproteota</taxon>
        <taxon>Thermoprotei</taxon>
        <taxon>Sulfolobales</taxon>
        <taxon>Sulfolobaceae</taxon>
        <taxon>Saccharolobus</taxon>
    </lineage>
</organism>
<dbReference type="RefSeq" id="WP_012718000.1">
    <property type="nucleotide sequence ID" value="NC_012623.1"/>
</dbReference>
<name>C3NLH8_SACI1</name>
<protein>
    <submittedName>
        <fullName evidence="1">Uncharacterized protein</fullName>
    </submittedName>
</protein>
<gene>
    <name evidence="1" type="ordered locus">YN1551_2599</name>
</gene>
<dbReference type="HOGENOM" id="CLU_3021147_0_0_2"/>
<dbReference type="GeneID" id="41340801"/>
<reference evidence="1 2" key="1">
    <citation type="journal article" date="2009" name="Proc. Natl. Acad. Sci. U.S.A.">
        <title>Biogeography of the Sulfolobus islandicus pan-genome.</title>
        <authorList>
            <person name="Reno M.L."/>
            <person name="Held N.L."/>
            <person name="Fields C.J."/>
            <person name="Burke P.V."/>
            <person name="Whitaker R.J."/>
        </authorList>
    </citation>
    <scope>NUCLEOTIDE SEQUENCE [LARGE SCALE GENOMIC DNA]</scope>
    <source>
        <strain evidence="2">Y.N.15.51 / Yellowstone #2</strain>
    </source>
</reference>
<accession>C3NLH8</accession>
<evidence type="ECO:0000313" key="1">
    <source>
        <dbReference type="EMBL" id="ACP49531.1"/>
    </source>
</evidence>
<dbReference type="KEGG" id="sin:YN1551_2599"/>
<evidence type="ECO:0000313" key="2">
    <source>
        <dbReference type="Proteomes" id="UP000006818"/>
    </source>
</evidence>
<proteinExistence type="predicted"/>
<dbReference type="AlphaFoldDB" id="C3NLH8"/>